<keyword evidence="6" id="KW-1185">Reference proteome</keyword>
<reference evidence="5 6" key="1">
    <citation type="submission" date="2018-08" db="EMBL/GenBank/DDBJ databases">
        <title>Complete genome sequencing of Blastochloris tepida GI.</title>
        <authorList>
            <person name="Tsukatani Y."/>
            <person name="Mori H."/>
        </authorList>
    </citation>
    <scope>NUCLEOTIDE SEQUENCE [LARGE SCALE GENOMIC DNA]</scope>
    <source>
        <strain evidence="5 6">GI</strain>
    </source>
</reference>
<evidence type="ECO:0000313" key="6">
    <source>
        <dbReference type="Proteomes" id="UP000266934"/>
    </source>
</evidence>
<dbReference type="InterPro" id="IPR007848">
    <property type="entry name" value="Small_mtfrase_dom"/>
</dbReference>
<gene>
    <name evidence="5" type="primary">prmB</name>
    <name evidence="5" type="ORF">BLTE_02510</name>
</gene>
<dbReference type="RefSeq" id="WP_126396884.1">
    <property type="nucleotide sequence ID" value="NZ_AP018907.1"/>
</dbReference>
<accession>A0A348FW83</accession>
<dbReference type="NCBIfam" id="TIGR03533">
    <property type="entry name" value="L3_gln_methyl"/>
    <property type="match status" value="1"/>
</dbReference>
<organism evidence="5 6">
    <name type="scientific">Blastochloris tepida</name>
    <dbReference type="NCBI Taxonomy" id="2233851"/>
    <lineage>
        <taxon>Bacteria</taxon>
        <taxon>Pseudomonadati</taxon>
        <taxon>Pseudomonadota</taxon>
        <taxon>Alphaproteobacteria</taxon>
        <taxon>Hyphomicrobiales</taxon>
        <taxon>Blastochloridaceae</taxon>
        <taxon>Blastochloris</taxon>
    </lineage>
</organism>
<keyword evidence="5" id="KW-0687">Ribonucleoprotein</keyword>
<dbReference type="AlphaFoldDB" id="A0A348FW83"/>
<keyword evidence="5" id="KW-0689">Ribosomal protein</keyword>
<dbReference type="PANTHER" id="PTHR47806:SF1">
    <property type="entry name" value="RIBOSOMAL PROTEIN UL3 GLUTAMINE METHYLTRANSFERASE"/>
    <property type="match status" value="1"/>
</dbReference>
<dbReference type="PANTHER" id="PTHR47806">
    <property type="entry name" value="50S RIBOSOMAL PROTEIN L3 GLUTAMINE METHYLTRANSFERASE"/>
    <property type="match status" value="1"/>
</dbReference>
<dbReference type="GO" id="GO:0032259">
    <property type="term" value="P:methylation"/>
    <property type="evidence" value="ECO:0007669"/>
    <property type="project" value="UniProtKB-KW"/>
</dbReference>
<dbReference type="PIRSF" id="PIRSF037167">
    <property type="entry name" value="Mtase_YfcB_prd"/>
    <property type="match status" value="1"/>
</dbReference>
<evidence type="ECO:0000256" key="1">
    <source>
        <dbReference type="ARBA" id="ARBA00022603"/>
    </source>
</evidence>
<dbReference type="InterPro" id="IPR002052">
    <property type="entry name" value="DNA_methylase_N6_adenine_CS"/>
</dbReference>
<evidence type="ECO:0000313" key="5">
    <source>
        <dbReference type="EMBL" id="BBF91566.1"/>
    </source>
</evidence>
<dbReference type="Proteomes" id="UP000266934">
    <property type="component" value="Chromosome"/>
</dbReference>
<dbReference type="EMBL" id="AP018907">
    <property type="protein sequence ID" value="BBF91566.1"/>
    <property type="molecule type" value="Genomic_DNA"/>
</dbReference>
<keyword evidence="2 5" id="KW-0808">Transferase</keyword>
<dbReference type="InterPro" id="IPR017127">
    <property type="entry name" value="Ribosome_uL3_MTase"/>
</dbReference>
<dbReference type="SUPFAM" id="SSF53335">
    <property type="entry name" value="S-adenosyl-L-methionine-dependent methyltransferases"/>
    <property type="match status" value="1"/>
</dbReference>
<dbReference type="NCBIfam" id="TIGR00536">
    <property type="entry name" value="hemK_fam"/>
    <property type="match status" value="1"/>
</dbReference>
<evidence type="ECO:0000259" key="4">
    <source>
        <dbReference type="Pfam" id="PF05175"/>
    </source>
</evidence>
<dbReference type="InterPro" id="IPR029063">
    <property type="entry name" value="SAM-dependent_MTases_sf"/>
</dbReference>
<evidence type="ECO:0000256" key="2">
    <source>
        <dbReference type="ARBA" id="ARBA00022679"/>
    </source>
</evidence>
<dbReference type="GO" id="GO:0005840">
    <property type="term" value="C:ribosome"/>
    <property type="evidence" value="ECO:0007669"/>
    <property type="project" value="UniProtKB-KW"/>
</dbReference>
<dbReference type="Gene3D" id="3.40.50.150">
    <property type="entry name" value="Vaccinia Virus protein VP39"/>
    <property type="match status" value="1"/>
</dbReference>
<dbReference type="GO" id="GO:0003676">
    <property type="term" value="F:nucleic acid binding"/>
    <property type="evidence" value="ECO:0007669"/>
    <property type="project" value="InterPro"/>
</dbReference>
<proteinExistence type="predicted"/>
<dbReference type="KEGG" id="blag:BLTE_02510"/>
<sequence>MTDSTADTDAEDLLTVRDLVRCAVSRFNAAGISYGYGTETALDEAAFLILEALHLPIDDLSPWLDARLTRAERRRVLELIEARVATRMPAPYLVGRAYIQGVPFAVDPRVIIPRSFIGELLFRTDLIGPDGALIADVGAVERVLDLCTGSGCLAILAAHVFPNAMIDAVELSADAAEVAAQNIANSGFADRITLFRGDLFAPVAGAHYDLILTNPPYVDAEGMAGLPLEAAHEPQMALDGGADGLDIVRRILAEAPAHLALSGAMMCEVGRGRPALEAAFPDLPLFWLDTETSEDEVFWLRAEDFTPATTRGRLP</sequence>
<dbReference type="GO" id="GO:0005829">
    <property type="term" value="C:cytosol"/>
    <property type="evidence" value="ECO:0007669"/>
    <property type="project" value="TreeGrafter"/>
</dbReference>
<dbReference type="Pfam" id="PF05175">
    <property type="entry name" value="MTS"/>
    <property type="match status" value="1"/>
</dbReference>
<keyword evidence="3" id="KW-0949">S-adenosyl-L-methionine</keyword>
<protein>
    <submittedName>
        <fullName evidence="5">50S ribosomal protein L3 glutamine methyltransferase</fullName>
    </submittedName>
</protein>
<name>A0A348FW83_9HYPH</name>
<dbReference type="InterPro" id="IPR004556">
    <property type="entry name" value="HemK-like"/>
</dbReference>
<evidence type="ECO:0000256" key="3">
    <source>
        <dbReference type="ARBA" id="ARBA00022691"/>
    </source>
</evidence>
<dbReference type="CDD" id="cd02440">
    <property type="entry name" value="AdoMet_MTases"/>
    <property type="match status" value="1"/>
</dbReference>
<keyword evidence="1 5" id="KW-0489">Methyltransferase</keyword>
<dbReference type="GO" id="GO:0036009">
    <property type="term" value="F:protein-glutamine N-methyltransferase activity"/>
    <property type="evidence" value="ECO:0007669"/>
    <property type="project" value="InterPro"/>
</dbReference>
<dbReference type="PROSITE" id="PS00092">
    <property type="entry name" value="N6_MTASE"/>
    <property type="match status" value="1"/>
</dbReference>
<dbReference type="OrthoDB" id="5298787at2"/>
<feature type="domain" description="Methyltransferase small" evidence="4">
    <location>
        <begin position="141"/>
        <end position="220"/>
    </location>
</feature>